<feature type="region of interest" description="Disordered" evidence="1">
    <location>
        <begin position="1"/>
        <end position="23"/>
    </location>
</feature>
<dbReference type="Proteomes" id="UP000663868">
    <property type="component" value="Unassembled WGS sequence"/>
</dbReference>
<dbReference type="EMBL" id="CAJOBB010000058">
    <property type="protein sequence ID" value="CAF3537630.1"/>
    <property type="molecule type" value="Genomic_DNA"/>
</dbReference>
<accession>A0A818JLJ3</accession>
<dbReference type="PANTHER" id="PTHR34438:SF1">
    <property type="entry name" value="CHROMOSOME 2 OPEN READING FRAME 81"/>
    <property type="match status" value="1"/>
</dbReference>
<proteinExistence type="predicted"/>
<comment type="caution">
    <text evidence="2">The sequence shown here is derived from an EMBL/GenBank/DDBJ whole genome shotgun (WGS) entry which is preliminary data.</text>
</comment>
<sequence length="103" mass="11496">MTTKGAAKPAKPTAKTTLGKTAGKTVGKGDKQLTNVLEIVPGRFNETDWVSLLESDDTENFIADIFENIWKDASQQIQQIYLRRQLLSFTLMRTEHALSTVVQ</sequence>
<feature type="non-terminal residue" evidence="2">
    <location>
        <position position="103"/>
    </location>
</feature>
<organism evidence="2 3">
    <name type="scientific">Adineta steineri</name>
    <dbReference type="NCBI Taxonomy" id="433720"/>
    <lineage>
        <taxon>Eukaryota</taxon>
        <taxon>Metazoa</taxon>
        <taxon>Spiralia</taxon>
        <taxon>Gnathifera</taxon>
        <taxon>Rotifera</taxon>
        <taxon>Eurotatoria</taxon>
        <taxon>Bdelloidea</taxon>
        <taxon>Adinetida</taxon>
        <taxon>Adinetidae</taxon>
        <taxon>Adineta</taxon>
    </lineage>
</organism>
<reference evidence="2" key="1">
    <citation type="submission" date="2021-02" db="EMBL/GenBank/DDBJ databases">
        <authorList>
            <person name="Nowell W R."/>
        </authorList>
    </citation>
    <scope>NUCLEOTIDE SEQUENCE</scope>
</reference>
<evidence type="ECO:0000256" key="1">
    <source>
        <dbReference type="SAM" id="MobiDB-lite"/>
    </source>
</evidence>
<dbReference type="AlphaFoldDB" id="A0A818JLJ3"/>
<evidence type="ECO:0000313" key="3">
    <source>
        <dbReference type="Proteomes" id="UP000663868"/>
    </source>
</evidence>
<evidence type="ECO:0000313" key="2">
    <source>
        <dbReference type="EMBL" id="CAF3537630.1"/>
    </source>
</evidence>
<name>A0A818JLJ3_9BILA</name>
<protein>
    <submittedName>
        <fullName evidence="2">Uncharacterized protein</fullName>
    </submittedName>
</protein>
<gene>
    <name evidence="2" type="ORF">KXQ929_LOCUS1998</name>
</gene>
<dbReference type="InterPro" id="IPR028042">
    <property type="entry name" value="DUF4639"/>
</dbReference>
<dbReference type="Pfam" id="PF15479">
    <property type="entry name" value="DUF4639"/>
    <property type="match status" value="1"/>
</dbReference>
<dbReference type="PANTHER" id="PTHR34438">
    <property type="entry name" value="SI:DKEY-97L20.6"/>
    <property type="match status" value="1"/>
</dbReference>